<evidence type="ECO:0000313" key="3">
    <source>
        <dbReference type="Proteomes" id="UP001299876"/>
    </source>
</evidence>
<feature type="transmembrane region" description="Helical" evidence="1">
    <location>
        <begin position="25"/>
        <end position="58"/>
    </location>
</feature>
<dbReference type="EMBL" id="JAKNRW010000001">
    <property type="protein sequence ID" value="MCK1788759.1"/>
    <property type="molecule type" value="Genomic_DNA"/>
</dbReference>
<comment type="caution">
    <text evidence="2">The sequence shown here is derived from an EMBL/GenBank/DDBJ whole genome shotgun (WGS) entry which is preliminary data.</text>
</comment>
<accession>A0ABT0ET02</accession>
<keyword evidence="1" id="KW-1133">Transmembrane helix</keyword>
<dbReference type="Proteomes" id="UP001299876">
    <property type="component" value="Unassembled WGS sequence"/>
</dbReference>
<evidence type="ECO:0000256" key="1">
    <source>
        <dbReference type="SAM" id="Phobius"/>
    </source>
</evidence>
<dbReference type="RefSeq" id="WP_247285832.1">
    <property type="nucleotide sequence ID" value="NZ_JAKNRW010000001.1"/>
</dbReference>
<reference evidence="2 3" key="1">
    <citation type="submission" date="2022-02" db="EMBL/GenBank/DDBJ databases">
        <title>Comparative genomics of the first Antarctic Pseudomonas spp. capable of biotransforming 2,4,6-Trinitrotoluene.</title>
        <authorList>
            <person name="Cabrera M.A."/>
            <person name="Marquez S.L."/>
            <person name="Perez-Donoso J.M."/>
        </authorList>
    </citation>
    <scope>NUCLEOTIDE SEQUENCE [LARGE SCALE GENOMIC DNA]</scope>
    <source>
        <strain evidence="2 3">TNT19</strain>
    </source>
</reference>
<gene>
    <name evidence="2" type="ORF">L9059_00845</name>
</gene>
<evidence type="ECO:0000313" key="2">
    <source>
        <dbReference type="EMBL" id="MCK1788759.1"/>
    </source>
</evidence>
<sequence>MKTSTDIMSRNQWYLMTFGRNATRWLMLSFISLAAAWYLSGIALVGIALGIGLPALLIKRSVDKRIAAANQVLEDVYNKTLSSLPKVDYYNYGADGSISVDAESGQISVIKILPTMEILAPFVFNATDIIEFHFYDPGMTTTKYYGRDIVTAQATLNDNLEAMADRLKVRGLHIRLNDIENPKIVVTMTAKEADHWILIIRKLINRSLAPVVNPKMVP</sequence>
<proteinExistence type="predicted"/>
<name>A0ABT0ET02_9PSED</name>
<keyword evidence="1" id="KW-0472">Membrane</keyword>
<organism evidence="2 3">
    <name type="scientific">Pseudomonas violetae</name>
    <dbReference type="NCBI Taxonomy" id="2915813"/>
    <lineage>
        <taxon>Bacteria</taxon>
        <taxon>Pseudomonadati</taxon>
        <taxon>Pseudomonadota</taxon>
        <taxon>Gammaproteobacteria</taxon>
        <taxon>Pseudomonadales</taxon>
        <taxon>Pseudomonadaceae</taxon>
        <taxon>Pseudomonas</taxon>
    </lineage>
</organism>
<protein>
    <submittedName>
        <fullName evidence="2">Uncharacterized protein</fullName>
    </submittedName>
</protein>
<keyword evidence="1" id="KW-0812">Transmembrane</keyword>
<keyword evidence="3" id="KW-1185">Reference proteome</keyword>